<protein>
    <submittedName>
        <fullName evidence="4">Two-component system response regulator</fullName>
    </submittedName>
</protein>
<evidence type="ECO:0000259" key="3">
    <source>
        <dbReference type="PROSITE" id="PS50110"/>
    </source>
</evidence>
<dbReference type="InterPro" id="IPR001789">
    <property type="entry name" value="Sig_transdc_resp-reg_receiver"/>
</dbReference>
<dbReference type="InterPro" id="IPR050595">
    <property type="entry name" value="Bact_response_regulator"/>
</dbReference>
<dbReference type="SMART" id="SM00448">
    <property type="entry name" value="REC"/>
    <property type="match status" value="1"/>
</dbReference>
<evidence type="ECO:0000313" key="4">
    <source>
        <dbReference type="EMBL" id="PVH28101.1"/>
    </source>
</evidence>
<dbReference type="AlphaFoldDB" id="A0A2T8HRP3"/>
<dbReference type="SUPFAM" id="SSF52172">
    <property type="entry name" value="CheY-like"/>
    <property type="match status" value="1"/>
</dbReference>
<feature type="domain" description="Response regulatory" evidence="3">
    <location>
        <begin position="3"/>
        <end position="119"/>
    </location>
</feature>
<comment type="caution">
    <text evidence="4">The sequence shown here is derived from an EMBL/GenBank/DDBJ whole genome shotgun (WGS) entry which is preliminary data.</text>
</comment>
<name>A0A2T8HRP3_9RHOB</name>
<organism evidence="4 5">
    <name type="scientific">Pararhodobacter oceanensis</name>
    <dbReference type="NCBI Taxonomy" id="2172121"/>
    <lineage>
        <taxon>Bacteria</taxon>
        <taxon>Pseudomonadati</taxon>
        <taxon>Pseudomonadota</taxon>
        <taxon>Alphaproteobacteria</taxon>
        <taxon>Rhodobacterales</taxon>
        <taxon>Paracoccaceae</taxon>
        <taxon>Pararhodobacter</taxon>
    </lineage>
</organism>
<dbReference type="Pfam" id="PF00072">
    <property type="entry name" value="Response_reg"/>
    <property type="match status" value="1"/>
</dbReference>
<evidence type="ECO:0000256" key="2">
    <source>
        <dbReference type="PROSITE-ProRule" id="PRU00169"/>
    </source>
</evidence>
<dbReference type="EMBL" id="QDKM01000006">
    <property type="protein sequence ID" value="PVH28101.1"/>
    <property type="molecule type" value="Genomic_DNA"/>
</dbReference>
<feature type="modified residue" description="4-aspartylphosphate" evidence="2">
    <location>
        <position position="52"/>
    </location>
</feature>
<dbReference type="PANTHER" id="PTHR44591">
    <property type="entry name" value="STRESS RESPONSE REGULATOR PROTEIN 1"/>
    <property type="match status" value="1"/>
</dbReference>
<evidence type="ECO:0000313" key="5">
    <source>
        <dbReference type="Proteomes" id="UP000245911"/>
    </source>
</evidence>
<keyword evidence="1 2" id="KW-0597">Phosphoprotein</keyword>
<gene>
    <name evidence="4" type="ORF">DDE20_13360</name>
</gene>
<dbReference type="PANTHER" id="PTHR44591:SF3">
    <property type="entry name" value="RESPONSE REGULATORY DOMAIN-CONTAINING PROTEIN"/>
    <property type="match status" value="1"/>
</dbReference>
<dbReference type="RefSeq" id="WP_116559018.1">
    <property type="nucleotide sequence ID" value="NZ_QDKM01000006.1"/>
</dbReference>
<dbReference type="Gene3D" id="3.40.50.2300">
    <property type="match status" value="1"/>
</dbReference>
<dbReference type="InterPro" id="IPR011006">
    <property type="entry name" value="CheY-like_superfamily"/>
</dbReference>
<dbReference type="GO" id="GO:0000160">
    <property type="term" value="P:phosphorelay signal transduction system"/>
    <property type="evidence" value="ECO:0007669"/>
    <property type="project" value="InterPro"/>
</dbReference>
<proteinExistence type="predicted"/>
<dbReference type="PROSITE" id="PS50110">
    <property type="entry name" value="RESPONSE_REGULATORY"/>
    <property type="match status" value="1"/>
</dbReference>
<sequence length="125" mass="14020">MSDILIAEDEPAILDPLRFILEHAGWCVESVTDGEAVLASIRRARPRLLLLDIMLPRLSGLEVLRILRDDPHLADISVLVLTARGQKQDRKMALDLRADGFITKPFDNDELLAEVSRLLSKDRAP</sequence>
<keyword evidence="5" id="KW-1185">Reference proteome</keyword>
<accession>A0A2T8HRP3</accession>
<dbReference type="OrthoDB" id="9801602at2"/>
<evidence type="ECO:0000256" key="1">
    <source>
        <dbReference type="ARBA" id="ARBA00022553"/>
    </source>
</evidence>
<dbReference type="Proteomes" id="UP000245911">
    <property type="component" value="Unassembled WGS sequence"/>
</dbReference>
<reference evidence="4 5" key="1">
    <citation type="submission" date="2018-04" db="EMBL/GenBank/DDBJ databases">
        <title>Pararhodobacter oceanense sp. nov., isolated from marine intertidal sediment.</title>
        <authorList>
            <person name="Wang X.-L."/>
            <person name="Du Z.-J."/>
        </authorList>
    </citation>
    <scope>NUCLEOTIDE SEQUENCE [LARGE SCALE GENOMIC DNA]</scope>
    <source>
        <strain evidence="4 5">AM505</strain>
    </source>
</reference>